<evidence type="ECO:0000313" key="1">
    <source>
        <dbReference type="EMBL" id="KAH3802945.1"/>
    </source>
</evidence>
<comment type="caution">
    <text evidence="1">The sequence shown here is derived from an EMBL/GenBank/DDBJ whole genome shotgun (WGS) entry which is preliminary data.</text>
</comment>
<name>A0A9D4FQ73_DREPO</name>
<dbReference type="EMBL" id="JAIWYP010000007">
    <property type="protein sequence ID" value="KAH3802945.1"/>
    <property type="molecule type" value="Genomic_DNA"/>
</dbReference>
<evidence type="ECO:0000313" key="2">
    <source>
        <dbReference type="Proteomes" id="UP000828390"/>
    </source>
</evidence>
<dbReference type="Proteomes" id="UP000828390">
    <property type="component" value="Unassembled WGS sequence"/>
</dbReference>
<proteinExistence type="predicted"/>
<accession>A0A9D4FQ73</accession>
<reference evidence="1" key="1">
    <citation type="journal article" date="2019" name="bioRxiv">
        <title>The Genome of the Zebra Mussel, Dreissena polymorpha: A Resource for Invasive Species Research.</title>
        <authorList>
            <person name="McCartney M.A."/>
            <person name="Auch B."/>
            <person name="Kono T."/>
            <person name="Mallez S."/>
            <person name="Zhang Y."/>
            <person name="Obille A."/>
            <person name="Becker A."/>
            <person name="Abrahante J.E."/>
            <person name="Garbe J."/>
            <person name="Badalamenti J.P."/>
            <person name="Herman A."/>
            <person name="Mangelson H."/>
            <person name="Liachko I."/>
            <person name="Sullivan S."/>
            <person name="Sone E.D."/>
            <person name="Koren S."/>
            <person name="Silverstein K.A.T."/>
            <person name="Beckman K.B."/>
            <person name="Gohl D.M."/>
        </authorList>
    </citation>
    <scope>NUCLEOTIDE SEQUENCE</scope>
    <source>
        <strain evidence="1">Duluth1</strain>
        <tissue evidence="1">Whole animal</tissue>
    </source>
</reference>
<keyword evidence="2" id="KW-1185">Reference proteome</keyword>
<sequence>MSKWGIPHSVTGNSRPRLGSLSLSSQYIVTMRNTRSKALDPICRDKQNQTLALDRSSSPALYAIKHANEQPASAVTNNIAIPRWIPTDILKIVPEPTMTN</sequence>
<dbReference type="AlphaFoldDB" id="A0A9D4FQ73"/>
<reference evidence="1" key="2">
    <citation type="submission" date="2020-11" db="EMBL/GenBank/DDBJ databases">
        <authorList>
            <person name="McCartney M.A."/>
            <person name="Auch B."/>
            <person name="Kono T."/>
            <person name="Mallez S."/>
            <person name="Becker A."/>
            <person name="Gohl D.M."/>
            <person name="Silverstein K.A.T."/>
            <person name="Koren S."/>
            <person name="Bechman K.B."/>
            <person name="Herman A."/>
            <person name="Abrahante J.E."/>
            <person name="Garbe J."/>
        </authorList>
    </citation>
    <scope>NUCLEOTIDE SEQUENCE</scope>
    <source>
        <strain evidence="1">Duluth1</strain>
        <tissue evidence="1">Whole animal</tissue>
    </source>
</reference>
<protein>
    <submittedName>
        <fullName evidence="1">Uncharacterized protein</fullName>
    </submittedName>
</protein>
<gene>
    <name evidence="1" type="ORF">DPMN_156643</name>
</gene>
<organism evidence="1 2">
    <name type="scientific">Dreissena polymorpha</name>
    <name type="common">Zebra mussel</name>
    <name type="synonym">Mytilus polymorpha</name>
    <dbReference type="NCBI Taxonomy" id="45954"/>
    <lineage>
        <taxon>Eukaryota</taxon>
        <taxon>Metazoa</taxon>
        <taxon>Spiralia</taxon>
        <taxon>Lophotrochozoa</taxon>
        <taxon>Mollusca</taxon>
        <taxon>Bivalvia</taxon>
        <taxon>Autobranchia</taxon>
        <taxon>Heteroconchia</taxon>
        <taxon>Euheterodonta</taxon>
        <taxon>Imparidentia</taxon>
        <taxon>Neoheterodontei</taxon>
        <taxon>Myida</taxon>
        <taxon>Dreissenoidea</taxon>
        <taxon>Dreissenidae</taxon>
        <taxon>Dreissena</taxon>
    </lineage>
</organism>